<dbReference type="InterPro" id="IPR055170">
    <property type="entry name" value="GFO_IDH_MocA-like_dom"/>
</dbReference>
<protein>
    <submittedName>
        <fullName evidence="3">Gfo/Idh/MocA family oxidoreductase</fullName>
    </submittedName>
</protein>
<evidence type="ECO:0000313" key="3">
    <source>
        <dbReference type="EMBL" id="MCO6406555.1"/>
    </source>
</evidence>
<dbReference type="EMBL" id="JAAAML010000001">
    <property type="protein sequence ID" value="MCO6406555.1"/>
    <property type="molecule type" value="Genomic_DNA"/>
</dbReference>
<feature type="domain" description="Gfo/Idh/MocA-like oxidoreductase N-terminal" evidence="1">
    <location>
        <begin position="5"/>
        <end position="115"/>
    </location>
</feature>
<evidence type="ECO:0000259" key="2">
    <source>
        <dbReference type="Pfam" id="PF22725"/>
    </source>
</evidence>
<evidence type="ECO:0000259" key="1">
    <source>
        <dbReference type="Pfam" id="PF01408"/>
    </source>
</evidence>
<dbReference type="InterPro" id="IPR036291">
    <property type="entry name" value="NAD(P)-bd_dom_sf"/>
</dbReference>
<reference evidence="3 4" key="1">
    <citation type="submission" date="2020-01" db="EMBL/GenBank/DDBJ databases">
        <title>Genomes of bacteria type strains.</title>
        <authorList>
            <person name="Chen J."/>
            <person name="Zhu S."/>
            <person name="Yang J."/>
        </authorList>
    </citation>
    <scope>NUCLEOTIDE SEQUENCE [LARGE SCALE GENOMIC DNA]</scope>
    <source>
        <strain evidence="3 4">DSM 16655</strain>
    </source>
</reference>
<name>A0ABT1CK31_9HYPH</name>
<dbReference type="CDD" id="cd00347">
    <property type="entry name" value="Flavin_utilizing_monoxygenases"/>
    <property type="match status" value="1"/>
</dbReference>
<dbReference type="SUPFAM" id="SSF55347">
    <property type="entry name" value="Glyceraldehyde-3-phosphate dehydrogenase-like, C-terminal domain"/>
    <property type="match status" value="1"/>
</dbReference>
<organism evidence="3 4">
    <name type="scientific">Hoeflea alexandrii</name>
    <dbReference type="NCBI Taxonomy" id="288436"/>
    <lineage>
        <taxon>Bacteria</taxon>
        <taxon>Pseudomonadati</taxon>
        <taxon>Pseudomonadota</taxon>
        <taxon>Alphaproteobacteria</taxon>
        <taxon>Hyphomicrobiales</taxon>
        <taxon>Rhizobiaceae</taxon>
        <taxon>Hoeflea</taxon>
    </lineage>
</organism>
<dbReference type="SUPFAM" id="SSF51735">
    <property type="entry name" value="NAD(P)-binding Rossmann-fold domains"/>
    <property type="match status" value="1"/>
</dbReference>
<dbReference type="PANTHER" id="PTHR43708">
    <property type="entry name" value="CONSERVED EXPRESSED OXIDOREDUCTASE (EUROFUNG)"/>
    <property type="match status" value="1"/>
</dbReference>
<dbReference type="Proteomes" id="UP001320715">
    <property type="component" value="Unassembled WGS sequence"/>
</dbReference>
<dbReference type="Pfam" id="PF01408">
    <property type="entry name" value="GFO_IDH_MocA"/>
    <property type="match status" value="1"/>
</dbReference>
<dbReference type="Gene3D" id="3.30.360.10">
    <property type="entry name" value="Dihydrodipicolinate Reductase, domain 2"/>
    <property type="match status" value="1"/>
</dbReference>
<gene>
    <name evidence="3" type="ORF">GTW23_00095</name>
</gene>
<dbReference type="Pfam" id="PF22725">
    <property type="entry name" value="GFO_IDH_MocA_C3"/>
    <property type="match status" value="1"/>
</dbReference>
<proteinExistence type="predicted"/>
<keyword evidence="4" id="KW-1185">Reference proteome</keyword>
<comment type="caution">
    <text evidence="3">The sequence shown here is derived from an EMBL/GenBank/DDBJ whole genome shotgun (WGS) entry which is preliminary data.</text>
</comment>
<dbReference type="InterPro" id="IPR051317">
    <property type="entry name" value="Gfo/Idh/MocA_oxidoreduct"/>
</dbReference>
<feature type="domain" description="GFO/IDH/MocA-like oxidoreductase" evidence="2">
    <location>
        <begin position="130"/>
        <end position="261"/>
    </location>
</feature>
<sequence length="333" mass="36765">MTDGLRVALVGCGLISLYHLRAWQAAGAEIVALCDIDLAKAEARGAEFGVTRLHTDAAEMFRQGGFDAVDIAASVGAHAPVARMAADHGVHIMCQKPLTETVAEAEELIAYVGERVRFMVHENYRFRPHYMTVRRWIAEDRIGTVRHVQISCRGSGLCPREDNVPFLIERQPYLTGFRRNLVFETMIHHLDVLRCLCGPLKVIAARLNTLAEGLPGEDTAAILLQGRDGLIATADGCLVAPGYPELHGDRLEVIGAKGTIVMELNKTYLVGAEETAEEVDLPGRYQECFDTIMADFVRGLRQGTEFETDRLDNLETLRLMESVYQAAGLEITE</sequence>
<evidence type="ECO:0000313" key="4">
    <source>
        <dbReference type="Proteomes" id="UP001320715"/>
    </source>
</evidence>
<dbReference type="PANTHER" id="PTHR43708:SF8">
    <property type="entry name" value="OXIDOREDUCTASE"/>
    <property type="match status" value="1"/>
</dbReference>
<dbReference type="InterPro" id="IPR000683">
    <property type="entry name" value="Gfo/Idh/MocA-like_OxRdtase_N"/>
</dbReference>
<accession>A0ABT1CK31</accession>
<dbReference type="Gene3D" id="3.40.50.720">
    <property type="entry name" value="NAD(P)-binding Rossmann-like Domain"/>
    <property type="match status" value="1"/>
</dbReference>
<dbReference type="RefSeq" id="WP_193217353.1">
    <property type="nucleotide sequence ID" value="NZ_JAAAML010000001.1"/>
</dbReference>